<dbReference type="Pfam" id="PF17391">
    <property type="entry name" value="Urocanase_N"/>
    <property type="match status" value="1"/>
</dbReference>
<dbReference type="Proteomes" id="UP001183817">
    <property type="component" value="Unassembled WGS sequence"/>
</dbReference>
<dbReference type="GO" id="GO:0016153">
    <property type="term" value="F:urocanate hydratase activity"/>
    <property type="evidence" value="ECO:0007669"/>
    <property type="project" value="UniProtKB-EC"/>
</dbReference>
<gene>
    <name evidence="9" type="primary">hutU</name>
    <name evidence="13" type="ORF">J2S64_001098</name>
</gene>
<keyword evidence="9" id="KW-0963">Cytoplasm</keyword>
<feature type="binding site" evidence="9">
    <location>
        <position position="197"/>
    </location>
    <ligand>
        <name>NAD(+)</name>
        <dbReference type="ChEBI" id="CHEBI:57540"/>
    </ligand>
</feature>
<evidence type="ECO:0000256" key="5">
    <source>
        <dbReference type="ARBA" id="ARBA00023027"/>
    </source>
</evidence>
<dbReference type="PROSITE" id="PS01233">
    <property type="entry name" value="UROCANASE"/>
    <property type="match status" value="1"/>
</dbReference>
<dbReference type="Gene3D" id="3.40.1770.10">
    <property type="entry name" value="Urocanase superfamily"/>
    <property type="match status" value="1"/>
</dbReference>
<dbReference type="NCBIfam" id="TIGR01228">
    <property type="entry name" value="hutU"/>
    <property type="match status" value="1"/>
</dbReference>
<comment type="caution">
    <text evidence="13">The sequence shown here is derived from an EMBL/GenBank/DDBJ whole genome shotgun (WGS) entry which is preliminary data.</text>
</comment>
<feature type="binding site" evidence="9">
    <location>
        <position position="202"/>
    </location>
    <ligand>
        <name>NAD(+)</name>
        <dbReference type="ChEBI" id="CHEBI:57540"/>
    </ligand>
</feature>
<evidence type="ECO:0000313" key="14">
    <source>
        <dbReference type="Proteomes" id="UP001183817"/>
    </source>
</evidence>
<protein>
    <recommendedName>
        <fullName evidence="3 9">Urocanate hydratase</fullName>
        <shortName evidence="9">Urocanase</shortName>
        <ecNumber evidence="3 9">4.2.1.49</ecNumber>
    </recommendedName>
    <alternativeName>
        <fullName evidence="7 9">Imidazolonepropionate hydrolase</fullName>
    </alternativeName>
</protein>
<evidence type="ECO:0000256" key="7">
    <source>
        <dbReference type="ARBA" id="ARBA00031640"/>
    </source>
</evidence>
<feature type="binding site" evidence="9">
    <location>
        <begin position="268"/>
        <end position="272"/>
    </location>
    <ligand>
        <name>NAD(+)</name>
        <dbReference type="ChEBI" id="CHEBI:57540"/>
    </ligand>
</feature>
<dbReference type="PANTHER" id="PTHR12216">
    <property type="entry name" value="UROCANATE HYDRATASE"/>
    <property type="match status" value="1"/>
</dbReference>
<comment type="subcellular location">
    <subcellularLocation>
        <location evidence="9">Cytoplasm</location>
    </subcellularLocation>
</comment>
<dbReference type="NCBIfam" id="NF003820">
    <property type="entry name" value="PRK05414.1"/>
    <property type="match status" value="1"/>
</dbReference>
<dbReference type="Gene3D" id="3.40.50.10730">
    <property type="entry name" value="Urocanase like domains"/>
    <property type="match status" value="1"/>
</dbReference>
<dbReference type="HAMAP" id="MF_00577">
    <property type="entry name" value="HutU"/>
    <property type="match status" value="1"/>
</dbReference>
<evidence type="ECO:0000259" key="12">
    <source>
        <dbReference type="Pfam" id="PF17392"/>
    </source>
</evidence>
<dbReference type="SUPFAM" id="SSF111326">
    <property type="entry name" value="Urocanase"/>
    <property type="match status" value="1"/>
</dbReference>
<sequence length="559" mass="60562">MTFTQHDPSRVIRAPRGTTLTAKSWATEAPLRMLMNNLDPEVAERPEDLVVYGGTGRAARSWEAYDAIIKTLTDLEEDETLLIQSGKPVGVFRTNKWAPRVLIANSNLVGDWATWPEFRKLEAEGLMMYGQMTAGSWIYIGTQGILQGTYETFAAIGAKRFGGTLANTLTLTGGCGGMGGAQPLAVTLNGGAVLIVDVSEERLRRRLGKRYLDDVELDLDAAIAKVTAAKSEGRGLSVGYVGNAAQVFPELLRRQQAGEVSFDIVTDQTSAHDPLSYLPVEYTLEQWDAEATADPEGFTKKAQASMARHVEAMVGFQDLGAEVFDYGNSIRDEARQGGYDRAFEFPGFVPAYIRPLFCEGLGPFRWVALSGDPGDIRVTDEALKELFPENEHLHRWLNAAQEHVEFEGLPARICWLGYGDRAKAGVLFNRLVAEGKVSAPIVIGRDHLDSGSVASPYRETESMKDGSDAIADWPLLNALTATSSGATWVSIHHGGGVGIGRSIHAGQVSLADGSELAAAKLEALLTNDPGMGVIRHVDAGYERAIEVAQERGVRIPMAQ</sequence>
<dbReference type="InterPro" id="IPR035085">
    <property type="entry name" value="Urocanase_Rossmann-like"/>
</dbReference>
<dbReference type="InterPro" id="IPR038364">
    <property type="entry name" value="Urocanase_central_sf"/>
</dbReference>
<comment type="pathway">
    <text evidence="1 9">Amino-acid degradation; L-histidine degradation into L-glutamate; N-formimidoyl-L-glutamate from L-histidine: step 2/3.</text>
</comment>
<dbReference type="InterPro" id="IPR023637">
    <property type="entry name" value="Urocanase-like"/>
</dbReference>
<evidence type="ECO:0000256" key="4">
    <source>
        <dbReference type="ARBA" id="ARBA00022808"/>
    </source>
</evidence>
<accession>A0ABU2BFI2</accession>
<feature type="active site" evidence="9">
    <location>
        <position position="414"/>
    </location>
</feature>
<dbReference type="InterPro" id="IPR036190">
    <property type="entry name" value="Urocanase_sf"/>
</dbReference>
<feature type="binding site" evidence="9">
    <location>
        <position position="326"/>
    </location>
    <ligand>
        <name>NAD(+)</name>
        <dbReference type="ChEBI" id="CHEBI:57540"/>
    </ligand>
</feature>
<dbReference type="InterPro" id="IPR055351">
    <property type="entry name" value="Urocanase"/>
</dbReference>
<name>A0ABU2BFI2_9MICC</name>
<evidence type="ECO:0000313" key="13">
    <source>
        <dbReference type="EMBL" id="MDR7357407.1"/>
    </source>
</evidence>
<feature type="binding site" evidence="9">
    <location>
        <position position="131"/>
    </location>
    <ligand>
        <name>NAD(+)</name>
        <dbReference type="ChEBI" id="CHEBI:57540"/>
    </ligand>
</feature>
<dbReference type="PANTHER" id="PTHR12216:SF4">
    <property type="entry name" value="UROCANATE HYDRATASE"/>
    <property type="match status" value="1"/>
</dbReference>
<reference evidence="13 14" key="1">
    <citation type="submission" date="2023-07" db="EMBL/GenBank/DDBJ databases">
        <title>Sequencing the genomes of 1000 actinobacteria strains.</title>
        <authorList>
            <person name="Klenk H.-P."/>
        </authorList>
    </citation>
    <scope>NUCLEOTIDE SEQUENCE [LARGE SCALE GENOMIC DNA]</scope>
    <source>
        <strain evidence="13 14">DSM 20167</strain>
    </source>
</reference>
<keyword evidence="14" id="KW-1185">Reference proteome</keyword>
<feature type="binding site" evidence="9">
    <location>
        <begin position="277"/>
        <end position="278"/>
    </location>
    <ligand>
        <name>NAD(+)</name>
        <dbReference type="ChEBI" id="CHEBI:57540"/>
    </ligand>
</feature>
<feature type="binding site" evidence="9">
    <location>
        <begin position="177"/>
        <end position="179"/>
    </location>
    <ligand>
        <name>NAD(+)</name>
        <dbReference type="ChEBI" id="CHEBI:57540"/>
    </ligand>
</feature>
<keyword evidence="4 9" id="KW-0369">Histidine metabolism</keyword>
<evidence type="ECO:0000259" key="10">
    <source>
        <dbReference type="Pfam" id="PF01175"/>
    </source>
</evidence>
<feature type="domain" description="Urocanase C-terminal" evidence="12">
    <location>
        <begin position="355"/>
        <end position="549"/>
    </location>
</feature>
<dbReference type="Pfam" id="PF17392">
    <property type="entry name" value="Urocanase_C"/>
    <property type="match status" value="1"/>
</dbReference>
<comment type="cofactor">
    <cofactor evidence="9">
        <name>NAD(+)</name>
        <dbReference type="ChEBI" id="CHEBI:57540"/>
    </cofactor>
    <text evidence="9">Binds 1 NAD(+) per subunit.</text>
</comment>
<evidence type="ECO:0000256" key="2">
    <source>
        <dbReference type="ARBA" id="ARBA00007578"/>
    </source>
</evidence>
<dbReference type="InterPro" id="IPR035400">
    <property type="entry name" value="Urocanase_N"/>
</dbReference>
<evidence type="ECO:0000256" key="8">
    <source>
        <dbReference type="ARBA" id="ARBA00047623"/>
    </source>
</evidence>
<dbReference type="RefSeq" id="WP_310288852.1">
    <property type="nucleotide sequence ID" value="NZ_BAAAWO010000001.1"/>
</dbReference>
<evidence type="ECO:0000256" key="1">
    <source>
        <dbReference type="ARBA" id="ARBA00004794"/>
    </source>
</evidence>
<feature type="binding site" evidence="9">
    <location>
        <position position="496"/>
    </location>
    <ligand>
        <name>NAD(+)</name>
        <dbReference type="ChEBI" id="CHEBI:57540"/>
    </ligand>
</feature>
<keyword evidence="6 9" id="KW-0456">Lyase</keyword>
<dbReference type="InterPro" id="IPR023636">
    <property type="entry name" value="Urocanase_CS"/>
</dbReference>
<dbReference type="PIRSF" id="PIRSF001423">
    <property type="entry name" value="Urocanate_hydrat"/>
    <property type="match status" value="1"/>
</dbReference>
<comment type="catalytic activity">
    <reaction evidence="8 9">
        <text>4-imidazolone-5-propanoate = trans-urocanate + H2O</text>
        <dbReference type="Rhea" id="RHEA:13101"/>
        <dbReference type="ChEBI" id="CHEBI:15377"/>
        <dbReference type="ChEBI" id="CHEBI:17771"/>
        <dbReference type="ChEBI" id="CHEBI:77893"/>
        <dbReference type="EC" id="4.2.1.49"/>
    </reaction>
</comment>
<dbReference type="EC" id="4.2.1.49" evidence="3 9"/>
<proteinExistence type="inferred from homology"/>
<dbReference type="EMBL" id="JAVDYI010000001">
    <property type="protein sequence ID" value="MDR7357407.1"/>
    <property type="molecule type" value="Genomic_DNA"/>
</dbReference>
<comment type="function">
    <text evidence="9">Catalyzes the conversion of urocanate to 4-imidazolone-5-propionate.</text>
</comment>
<evidence type="ECO:0000256" key="6">
    <source>
        <dbReference type="ARBA" id="ARBA00023239"/>
    </source>
</evidence>
<feature type="domain" description="Urocanase N-terminal" evidence="11">
    <location>
        <begin position="12"/>
        <end position="138"/>
    </location>
</feature>
<feature type="binding site" evidence="9">
    <location>
        <begin position="53"/>
        <end position="54"/>
    </location>
    <ligand>
        <name>NAD(+)</name>
        <dbReference type="ChEBI" id="CHEBI:57540"/>
    </ligand>
</feature>
<feature type="domain" description="Urocanase Rossmann-like" evidence="10">
    <location>
        <begin position="141"/>
        <end position="352"/>
    </location>
</feature>
<comment type="similarity">
    <text evidence="2 9">Belongs to the urocanase family.</text>
</comment>
<evidence type="ECO:0000256" key="3">
    <source>
        <dbReference type="ARBA" id="ARBA00011992"/>
    </source>
</evidence>
<evidence type="ECO:0000256" key="9">
    <source>
        <dbReference type="HAMAP-Rule" id="MF_00577"/>
    </source>
</evidence>
<keyword evidence="5 9" id="KW-0520">NAD</keyword>
<dbReference type="InterPro" id="IPR035401">
    <property type="entry name" value="Urocanase_C"/>
</dbReference>
<evidence type="ECO:0000259" key="11">
    <source>
        <dbReference type="Pfam" id="PF17391"/>
    </source>
</evidence>
<organism evidence="13 14">
    <name type="scientific">Paeniglutamicibacter sulfureus</name>
    <dbReference type="NCBI Taxonomy" id="43666"/>
    <lineage>
        <taxon>Bacteria</taxon>
        <taxon>Bacillati</taxon>
        <taxon>Actinomycetota</taxon>
        <taxon>Actinomycetes</taxon>
        <taxon>Micrococcales</taxon>
        <taxon>Micrococcaceae</taxon>
        <taxon>Paeniglutamicibacter</taxon>
    </lineage>
</organism>
<feature type="binding site" evidence="9">
    <location>
        <begin position="243"/>
        <end position="244"/>
    </location>
    <ligand>
        <name>NAD(+)</name>
        <dbReference type="ChEBI" id="CHEBI:57540"/>
    </ligand>
</feature>
<dbReference type="Pfam" id="PF01175">
    <property type="entry name" value="Urocanase"/>
    <property type="match status" value="1"/>
</dbReference>